<keyword evidence="4" id="KW-1185">Reference proteome</keyword>
<evidence type="ECO:0000259" key="2">
    <source>
        <dbReference type="Pfam" id="PF13460"/>
    </source>
</evidence>
<accession>A0AAE0DQR8</accession>
<organism evidence="3 4">
    <name type="scientific">Lepraria neglecta</name>
    <dbReference type="NCBI Taxonomy" id="209136"/>
    <lineage>
        <taxon>Eukaryota</taxon>
        <taxon>Fungi</taxon>
        <taxon>Dikarya</taxon>
        <taxon>Ascomycota</taxon>
        <taxon>Pezizomycotina</taxon>
        <taxon>Lecanoromycetes</taxon>
        <taxon>OSLEUM clade</taxon>
        <taxon>Lecanoromycetidae</taxon>
        <taxon>Lecanorales</taxon>
        <taxon>Lecanorineae</taxon>
        <taxon>Stereocaulaceae</taxon>
        <taxon>Lepraria</taxon>
    </lineage>
</organism>
<evidence type="ECO:0000313" key="4">
    <source>
        <dbReference type="Proteomes" id="UP001276659"/>
    </source>
</evidence>
<dbReference type="InterPro" id="IPR051606">
    <property type="entry name" value="Polyketide_Oxido-like"/>
</dbReference>
<evidence type="ECO:0000313" key="3">
    <source>
        <dbReference type="EMBL" id="KAK3176625.1"/>
    </source>
</evidence>
<dbReference type="Pfam" id="PF13460">
    <property type="entry name" value="NAD_binding_10"/>
    <property type="match status" value="1"/>
</dbReference>
<dbReference type="SUPFAM" id="SSF51735">
    <property type="entry name" value="NAD(P)-binding Rossmann-fold domains"/>
    <property type="match status" value="1"/>
</dbReference>
<comment type="similarity">
    <text evidence="1">Belongs to the avfA family.</text>
</comment>
<comment type="caution">
    <text evidence="3">The sequence shown here is derived from an EMBL/GenBank/DDBJ whole genome shotgun (WGS) entry which is preliminary data.</text>
</comment>
<dbReference type="PROSITE" id="PS51257">
    <property type="entry name" value="PROKAR_LIPOPROTEIN"/>
    <property type="match status" value="1"/>
</dbReference>
<dbReference type="Proteomes" id="UP001276659">
    <property type="component" value="Unassembled WGS sequence"/>
</dbReference>
<dbReference type="PANTHER" id="PTHR43355">
    <property type="entry name" value="FLAVIN REDUCTASE (NADPH)"/>
    <property type="match status" value="1"/>
</dbReference>
<sequence length="249" mass="26570">MAPTPSKPLIAFYGATGGCTLAAVTNALNEGYDCTALARTPSKLTNLLISKGVSQSAIDSHLTISQGDVLNVEDVKGPLTLKGRPADVIISGIGIVNGGDLFYEIKLCGNAASNIITALKELKLTKKPVMVVVSSTGLTLTGPRDVPLLFKLMYDYMLANPHADKRRMEAAITSEYNSSNSVIKGYVLVRPSLLTNGMAYGKDYIRVGTNDAPAVGYTISRDDVGLWMFENLIKGDNSKYLGQAPSITY</sequence>
<dbReference type="EMBL" id="JASNWA010000004">
    <property type="protein sequence ID" value="KAK3176625.1"/>
    <property type="molecule type" value="Genomic_DNA"/>
</dbReference>
<dbReference type="GO" id="GO:0042602">
    <property type="term" value="F:riboflavin reductase (NADPH) activity"/>
    <property type="evidence" value="ECO:0007669"/>
    <property type="project" value="TreeGrafter"/>
</dbReference>
<dbReference type="GO" id="GO:0004074">
    <property type="term" value="F:biliverdin reductase [NAD(P)H] activity"/>
    <property type="evidence" value="ECO:0007669"/>
    <property type="project" value="TreeGrafter"/>
</dbReference>
<gene>
    <name evidence="3" type="ORF">OEA41_007948</name>
</gene>
<dbReference type="InterPro" id="IPR016040">
    <property type="entry name" value="NAD(P)-bd_dom"/>
</dbReference>
<name>A0AAE0DQR8_9LECA</name>
<proteinExistence type="inferred from homology"/>
<dbReference type="AlphaFoldDB" id="A0AAE0DQR8"/>
<protein>
    <recommendedName>
        <fullName evidence="2">NAD(P)-binding domain-containing protein</fullName>
    </recommendedName>
</protein>
<dbReference type="PANTHER" id="PTHR43355:SF2">
    <property type="entry name" value="FLAVIN REDUCTASE (NADPH)"/>
    <property type="match status" value="1"/>
</dbReference>
<evidence type="ECO:0000256" key="1">
    <source>
        <dbReference type="ARBA" id="ARBA00038376"/>
    </source>
</evidence>
<reference evidence="3" key="1">
    <citation type="submission" date="2022-11" db="EMBL/GenBank/DDBJ databases">
        <title>Chromosomal genome sequence assembly and mating type (MAT) locus characterization of the leprose asexual lichenized fungus Lepraria neglecta (Nyl.) Erichsen.</title>
        <authorList>
            <person name="Allen J.L."/>
            <person name="Pfeffer B."/>
        </authorList>
    </citation>
    <scope>NUCLEOTIDE SEQUENCE</scope>
    <source>
        <strain evidence="3">Allen 5258</strain>
    </source>
</reference>
<dbReference type="InterPro" id="IPR036291">
    <property type="entry name" value="NAD(P)-bd_dom_sf"/>
</dbReference>
<feature type="domain" description="NAD(P)-binding" evidence="2">
    <location>
        <begin position="14"/>
        <end position="231"/>
    </location>
</feature>
<dbReference type="Gene3D" id="3.40.50.720">
    <property type="entry name" value="NAD(P)-binding Rossmann-like Domain"/>
    <property type="match status" value="1"/>
</dbReference>